<dbReference type="EMBL" id="CM035426">
    <property type="protein sequence ID" value="KAH7314889.1"/>
    <property type="molecule type" value="Genomic_DNA"/>
</dbReference>
<proteinExistence type="predicted"/>
<comment type="caution">
    <text evidence="1">The sequence shown here is derived from an EMBL/GenBank/DDBJ whole genome shotgun (WGS) entry which is preliminary data.</text>
</comment>
<keyword evidence="2" id="KW-1185">Reference proteome</keyword>
<reference evidence="1" key="1">
    <citation type="submission" date="2021-08" db="EMBL/GenBank/DDBJ databases">
        <title>WGS assembly of Ceratopteris richardii.</title>
        <authorList>
            <person name="Marchant D.B."/>
            <person name="Chen G."/>
            <person name="Jenkins J."/>
            <person name="Shu S."/>
            <person name="Leebens-Mack J."/>
            <person name="Grimwood J."/>
            <person name="Schmutz J."/>
            <person name="Soltis P."/>
            <person name="Soltis D."/>
            <person name="Chen Z.-H."/>
        </authorList>
    </citation>
    <scope>NUCLEOTIDE SEQUENCE</scope>
    <source>
        <strain evidence="1">Whitten #5841</strain>
        <tissue evidence="1">Leaf</tissue>
    </source>
</reference>
<evidence type="ECO:0000313" key="2">
    <source>
        <dbReference type="Proteomes" id="UP000825935"/>
    </source>
</evidence>
<dbReference type="AlphaFoldDB" id="A0A8T2S8A3"/>
<accession>A0A8T2S8A3</accession>
<evidence type="ECO:0000313" key="1">
    <source>
        <dbReference type="EMBL" id="KAH7314889.1"/>
    </source>
</evidence>
<gene>
    <name evidence="1" type="ORF">KP509_21G025800</name>
</gene>
<sequence>MRAQSCAIAMCQTDFAKELDLCTSVAPVYTKRCKMCPCYRGQAIVSTMELEDIVEDACEDHEFREMDLIKDLEYDDEGNGITTCDFSLSSSKESFGIDDLE</sequence>
<dbReference type="Proteomes" id="UP000825935">
    <property type="component" value="Chromosome 21"/>
</dbReference>
<organism evidence="1 2">
    <name type="scientific">Ceratopteris richardii</name>
    <name type="common">Triangle waterfern</name>
    <dbReference type="NCBI Taxonomy" id="49495"/>
    <lineage>
        <taxon>Eukaryota</taxon>
        <taxon>Viridiplantae</taxon>
        <taxon>Streptophyta</taxon>
        <taxon>Embryophyta</taxon>
        <taxon>Tracheophyta</taxon>
        <taxon>Polypodiopsida</taxon>
        <taxon>Polypodiidae</taxon>
        <taxon>Polypodiales</taxon>
        <taxon>Pteridineae</taxon>
        <taxon>Pteridaceae</taxon>
        <taxon>Parkerioideae</taxon>
        <taxon>Ceratopteris</taxon>
    </lineage>
</organism>
<name>A0A8T2S8A3_CERRI</name>
<protein>
    <submittedName>
        <fullName evidence="1">Uncharacterized protein</fullName>
    </submittedName>
</protein>